<dbReference type="GO" id="GO:0005524">
    <property type="term" value="F:ATP binding"/>
    <property type="evidence" value="ECO:0007669"/>
    <property type="project" value="UniProtKB-KW"/>
</dbReference>
<evidence type="ECO:0000259" key="15">
    <source>
        <dbReference type="Pfam" id="PF03950"/>
    </source>
</evidence>
<dbReference type="InterPro" id="IPR036282">
    <property type="entry name" value="Glutathione-S-Trfase_C_sf"/>
</dbReference>
<evidence type="ECO:0000256" key="12">
    <source>
        <dbReference type="ARBA" id="ARBA00048351"/>
    </source>
</evidence>
<evidence type="ECO:0000256" key="4">
    <source>
        <dbReference type="ARBA" id="ARBA00022490"/>
    </source>
</evidence>
<dbReference type="Pfam" id="PF20974">
    <property type="entry name" value="tRNA-synt_1c_C2"/>
    <property type="match status" value="1"/>
</dbReference>
<dbReference type="GO" id="GO:0006424">
    <property type="term" value="P:glutamyl-tRNA aminoacylation"/>
    <property type="evidence" value="ECO:0007669"/>
    <property type="project" value="InterPro"/>
</dbReference>
<evidence type="ECO:0000313" key="18">
    <source>
        <dbReference type="Proteomes" id="UP000799441"/>
    </source>
</evidence>
<comment type="similarity">
    <text evidence="2">Belongs to the class-I aminoacyl-tRNA synthetase family. Glutamate--tRNA ligase type 2 subfamily.</text>
</comment>
<evidence type="ECO:0000256" key="10">
    <source>
        <dbReference type="ARBA" id="ARBA00023146"/>
    </source>
</evidence>
<dbReference type="Pfam" id="PF03950">
    <property type="entry name" value="tRNA-synt_1c_C"/>
    <property type="match status" value="1"/>
</dbReference>
<comment type="subcellular location">
    <subcellularLocation>
        <location evidence="1">Cytoplasm</location>
    </subcellularLocation>
</comment>
<dbReference type="InterPro" id="IPR020061">
    <property type="entry name" value="Glu_tRNA_lig_a-bdl"/>
</dbReference>
<evidence type="ECO:0000313" key="17">
    <source>
        <dbReference type="EMBL" id="KAF2725186.1"/>
    </source>
</evidence>
<evidence type="ECO:0000256" key="1">
    <source>
        <dbReference type="ARBA" id="ARBA00004496"/>
    </source>
</evidence>
<dbReference type="OrthoDB" id="10250478at2759"/>
<dbReference type="FunFam" id="3.90.800.10:FF:000001">
    <property type="entry name" value="Glutamine--tRNA ligase"/>
    <property type="match status" value="1"/>
</dbReference>
<dbReference type="FunFam" id="1.10.1160.10:FF:000001">
    <property type="entry name" value="Glutamine--tRNA ligase"/>
    <property type="match status" value="1"/>
</dbReference>
<dbReference type="InterPro" id="IPR004526">
    <property type="entry name" value="Glu-tRNA-synth_arc/euk"/>
</dbReference>
<keyword evidence="7 13" id="KW-0547">Nucleotide-binding</keyword>
<dbReference type="Pfam" id="PF00749">
    <property type="entry name" value="tRNA-synt_1c"/>
    <property type="match status" value="1"/>
</dbReference>
<dbReference type="SUPFAM" id="SSF47616">
    <property type="entry name" value="GST C-terminal domain-like"/>
    <property type="match status" value="1"/>
</dbReference>
<dbReference type="FunFam" id="2.40.240.10:FF:000004">
    <property type="entry name" value="Glutamyl-tRNA synthetase, cytoplasmic"/>
    <property type="match status" value="1"/>
</dbReference>
<organism evidence="17 18">
    <name type="scientific">Polychaeton citri CBS 116435</name>
    <dbReference type="NCBI Taxonomy" id="1314669"/>
    <lineage>
        <taxon>Eukaryota</taxon>
        <taxon>Fungi</taxon>
        <taxon>Dikarya</taxon>
        <taxon>Ascomycota</taxon>
        <taxon>Pezizomycotina</taxon>
        <taxon>Dothideomycetes</taxon>
        <taxon>Dothideomycetidae</taxon>
        <taxon>Capnodiales</taxon>
        <taxon>Capnodiaceae</taxon>
        <taxon>Polychaeton</taxon>
    </lineage>
</organism>
<keyword evidence="8 13" id="KW-0067">ATP-binding</keyword>
<evidence type="ECO:0000259" key="14">
    <source>
        <dbReference type="Pfam" id="PF00749"/>
    </source>
</evidence>
<evidence type="ECO:0000256" key="8">
    <source>
        <dbReference type="ARBA" id="ARBA00022840"/>
    </source>
</evidence>
<name>A0A9P4QHW6_9PEZI</name>
<evidence type="ECO:0000256" key="13">
    <source>
        <dbReference type="RuleBase" id="RU363037"/>
    </source>
</evidence>
<dbReference type="InterPro" id="IPR014729">
    <property type="entry name" value="Rossmann-like_a/b/a_fold"/>
</dbReference>
<evidence type="ECO:0000256" key="6">
    <source>
        <dbReference type="ARBA" id="ARBA00022598"/>
    </source>
</evidence>
<dbReference type="EC" id="6.1.1.17" evidence="3"/>
<evidence type="ECO:0000256" key="2">
    <source>
        <dbReference type="ARBA" id="ARBA00008927"/>
    </source>
</evidence>
<dbReference type="Gene3D" id="3.90.800.10">
    <property type="entry name" value="Glutamyl-tRNA Synthetase, Domain 3"/>
    <property type="match status" value="1"/>
</dbReference>
<dbReference type="NCBIfam" id="TIGR00463">
    <property type="entry name" value="gltX_arch"/>
    <property type="match status" value="1"/>
</dbReference>
<proteinExistence type="inferred from homology"/>
<keyword evidence="4" id="KW-0963">Cytoplasm</keyword>
<comment type="caution">
    <text evidence="17">The sequence shown here is derived from an EMBL/GenBank/DDBJ whole genome shotgun (WGS) entry which is preliminary data.</text>
</comment>
<evidence type="ECO:0000259" key="16">
    <source>
        <dbReference type="Pfam" id="PF20974"/>
    </source>
</evidence>
<evidence type="ECO:0000256" key="11">
    <source>
        <dbReference type="ARBA" id="ARBA00030865"/>
    </source>
</evidence>
<keyword evidence="10 13" id="KW-0030">Aminoacyl-tRNA synthetase</keyword>
<dbReference type="InterPro" id="IPR020058">
    <property type="entry name" value="Glu/Gln-tRNA-synth_Ib_cat-dom"/>
</dbReference>
<dbReference type="AlphaFoldDB" id="A0A9P4QHW6"/>
<evidence type="ECO:0000256" key="5">
    <source>
        <dbReference type="ARBA" id="ARBA00022553"/>
    </source>
</evidence>
<feature type="domain" description="Glutamyl/glutaminyl-tRNA synthetase class Ib anti-codon binding" evidence="15">
    <location>
        <begin position="432"/>
        <end position="509"/>
    </location>
</feature>
<keyword evidence="5" id="KW-0597">Phosphoprotein</keyword>
<dbReference type="PANTHER" id="PTHR43097">
    <property type="entry name" value="GLUTAMINE-TRNA LIGASE"/>
    <property type="match status" value="1"/>
</dbReference>
<dbReference type="PRINTS" id="PR00987">
    <property type="entry name" value="TRNASYNTHGLU"/>
</dbReference>
<evidence type="ECO:0000256" key="7">
    <source>
        <dbReference type="ARBA" id="ARBA00022741"/>
    </source>
</evidence>
<dbReference type="InterPro" id="IPR020056">
    <property type="entry name" value="Rbsml_bL25/Gln-tRNA_synth_N"/>
</dbReference>
<dbReference type="Gene3D" id="2.40.240.10">
    <property type="entry name" value="Ribosomal Protein L25, Chain P"/>
    <property type="match status" value="2"/>
</dbReference>
<dbReference type="Proteomes" id="UP000799441">
    <property type="component" value="Unassembled WGS sequence"/>
</dbReference>
<dbReference type="InterPro" id="IPR020059">
    <property type="entry name" value="Glu/Gln-tRNA-synth_Ib_codon-bd"/>
</dbReference>
<feature type="domain" description="tRNA synthetases class I (E and Q) anti-codon binding" evidence="16">
    <location>
        <begin position="555"/>
        <end position="628"/>
    </location>
</feature>
<dbReference type="SUPFAM" id="SSF52374">
    <property type="entry name" value="Nucleotidylyl transferase"/>
    <property type="match status" value="1"/>
</dbReference>
<evidence type="ECO:0000256" key="3">
    <source>
        <dbReference type="ARBA" id="ARBA00012835"/>
    </source>
</evidence>
<keyword evidence="6 13" id="KW-0436">Ligase</keyword>
<sequence length="648" mass="74509">MSNIEAQIKEWQGRAEALKPLNLKQIEPDLGELDAHLTLRSYIIGYQLTDADLTVWKTLRANRVAHAYIKQSLMANLSRWFSFIEETAKPTLDLPTRSKEETAKKAAQDEGASYDIGLQGTEEGVVTRFPPEPSGYLHIGHAKAALLNDYFAHKKYKGKLILRFDDTNPSKEKQEFQDAIVKDLELMGIKPDQVSYTSDYFQDLYERCVQTIKDGNAYADNTPQEQLRDERMRKIESSHRNDSVEESLAHFEEMKKGTEEGTKWYIRAKIDMSSANGAMRDPVIYRCNPQAHHRTGDTWKIYPTYDFACPIVDADEGITHALRTTEYNDRDAQYQWFIKALRLRNVYNWNFSRMSFVRTFLSKRKLTKVVDNGKVWGWDDPRMPTVRGIRRRGMTIEALQDFILRQGPSKNIVMMDWTAFWATNKKYIDPVAKRYTAVEAQDKVKCTILGAPEAPRTDEKDVHAKNSNLGKKKVVFSKHIIIDQADARSFADDEEITLMNWGNAIVRKKSYSLNPVTLAKDLVKTTSSSEDAGRTVSEIEFELHLQGDVKKTSKKITWLSEDQELVPLTMIDFDYLLTKDKLNDDDNFEDFLTPVTETKTEALADCNVAELKEDDIVQFDRKGFFRIDKPFKHGQPVIAFQIPTGKKM</sequence>
<dbReference type="InterPro" id="IPR050132">
    <property type="entry name" value="Gln/Glu-tRNA_Ligase"/>
</dbReference>
<dbReference type="GO" id="GO:0017102">
    <property type="term" value="C:methionyl glutamyl tRNA synthetase complex"/>
    <property type="evidence" value="ECO:0007669"/>
    <property type="project" value="TreeGrafter"/>
</dbReference>
<keyword evidence="18" id="KW-1185">Reference proteome</keyword>
<feature type="domain" description="Glutamyl/glutaminyl-tRNA synthetase class Ib catalytic" evidence="14">
    <location>
        <begin position="125"/>
        <end position="429"/>
    </location>
</feature>
<keyword evidence="9 13" id="KW-0648">Protein biosynthesis</keyword>
<dbReference type="InterPro" id="IPR011035">
    <property type="entry name" value="Ribosomal_bL25/Gln-tRNA_synth"/>
</dbReference>
<dbReference type="Gene3D" id="1.10.1160.10">
    <property type="entry name" value="Glutamyl-trna Synthetase, Domain 2"/>
    <property type="match status" value="1"/>
</dbReference>
<dbReference type="PANTHER" id="PTHR43097:SF5">
    <property type="entry name" value="GLUTAMATE--TRNA LIGASE"/>
    <property type="match status" value="1"/>
</dbReference>
<accession>A0A9P4QHW6</accession>
<dbReference type="Gene3D" id="3.40.50.620">
    <property type="entry name" value="HUPs"/>
    <property type="match status" value="1"/>
</dbReference>
<dbReference type="SUPFAM" id="SSF50715">
    <property type="entry name" value="Ribosomal protein L25-like"/>
    <property type="match status" value="1"/>
</dbReference>
<dbReference type="GO" id="GO:0004818">
    <property type="term" value="F:glutamate-tRNA ligase activity"/>
    <property type="evidence" value="ECO:0007669"/>
    <property type="project" value="UniProtKB-EC"/>
</dbReference>
<dbReference type="InterPro" id="IPR049437">
    <property type="entry name" value="tRNA-synt_1c_C2"/>
</dbReference>
<evidence type="ECO:0000256" key="9">
    <source>
        <dbReference type="ARBA" id="ARBA00022917"/>
    </source>
</evidence>
<dbReference type="InterPro" id="IPR000924">
    <property type="entry name" value="Glu/Gln-tRNA-synth"/>
</dbReference>
<dbReference type="FunFam" id="3.40.50.620:FF:000037">
    <property type="entry name" value="Glutamine--tRNA ligase cytoplasmic"/>
    <property type="match status" value="1"/>
</dbReference>
<gene>
    <name evidence="17" type="ORF">K431DRAFT_260757</name>
</gene>
<dbReference type="HAMAP" id="MF_02076">
    <property type="entry name" value="Glu_tRNA_synth_type2"/>
    <property type="match status" value="1"/>
</dbReference>
<reference evidence="17" key="1">
    <citation type="journal article" date="2020" name="Stud. Mycol.">
        <title>101 Dothideomycetes genomes: a test case for predicting lifestyles and emergence of pathogens.</title>
        <authorList>
            <person name="Haridas S."/>
            <person name="Albert R."/>
            <person name="Binder M."/>
            <person name="Bloem J."/>
            <person name="Labutti K."/>
            <person name="Salamov A."/>
            <person name="Andreopoulos B."/>
            <person name="Baker S."/>
            <person name="Barry K."/>
            <person name="Bills G."/>
            <person name="Bluhm B."/>
            <person name="Cannon C."/>
            <person name="Castanera R."/>
            <person name="Culley D."/>
            <person name="Daum C."/>
            <person name="Ezra D."/>
            <person name="Gonzalez J."/>
            <person name="Henrissat B."/>
            <person name="Kuo A."/>
            <person name="Liang C."/>
            <person name="Lipzen A."/>
            <person name="Lutzoni F."/>
            <person name="Magnuson J."/>
            <person name="Mondo S."/>
            <person name="Nolan M."/>
            <person name="Ohm R."/>
            <person name="Pangilinan J."/>
            <person name="Park H.-J."/>
            <person name="Ramirez L."/>
            <person name="Alfaro M."/>
            <person name="Sun H."/>
            <person name="Tritt A."/>
            <person name="Yoshinaga Y."/>
            <person name="Zwiers L.-H."/>
            <person name="Turgeon B."/>
            <person name="Goodwin S."/>
            <person name="Spatafora J."/>
            <person name="Crous P."/>
            <person name="Grigoriev I."/>
        </authorList>
    </citation>
    <scope>NUCLEOTIDE SEQUENCE</scope>
    <source>
        <strain evidence="17">CBS 116435</strain>
    </source>
</reference>
<comment type="catalytic activity">
    <reaction evidence="12">
        <text>tRNA(Glu) + L-glutamate + ATP = L-glutamyl-tRNA(Glu) + AMP + diphosphate</text>
        <dbReference type="Rhea" id="RHEA:23540"/>
        <dbReference type="Rhea" id="RHEA-COMP:9663"/>
        <dbReference type="Rhea" id="RHEA-COMP:9680"/>
        <dbReference type="ChEBI" id="CHEBI:29985"/>
        <dbReference type="ChEBI" id="CHEBI:30616"/>
        <dbReference type="ChEBI" id="CHEBI:33019"/>
        <dbReference type="ChEBI" id="CHEBI:78442"/>
        <dbReference type="ChEBI" id="CHEBI:78520"/>
        <dbReference type="ChEBI" id="CHEBI:456215"/>
        <dbReference type="EC" id="6.1.1.17"/>
    </reaction>
</comment>
<dbReference type="Gene3D" id="1.20.1050.10">
    <property type="match status" value="1"/>
</dbReference>
<protein>
    <recommendedName>
        <fullName evidence="3">glutamate--tRNA ligase</fullName>
        <ecNumber evidence="3">6.1.1.17</ecNumber>
    </recommendedName>
    <alternativeName>
        <fullName evidence="11">Glutamyl-tRNA synthetase</fullName>
    </alternativeName>
</protein>
<dbReference type="EMBL" id="MU003768">
    <property type="protein sequence ID" value="KAF2725186.1"/>
    <property type="molecule type" value="Genomic_DNA"/>
</dbReference>
<dbReference type="GO" id="GO:0005829">
    <property type="term" value="C:cytosol"/>
    <property type="evidence" value="ECO:0007669"/>
    <property type="project" value="TreeGrafter"/>
</dbReference>
<dbReference type="PROSITE" id="PS00178">
    <property type="entry name" value="AA_TRNA_LIGASE_I"/>
    <property type="match status" value="1"/>
</dbReference>
<dbReference type="InterPro" id="IPR001412">
    <property type="entry name" value="aa-tRNA-synth_I_CS"/>
</dbReference>